<organism evidence="2 3">
    <name type="scientific">Leptospira levettii</name>
    <dbReference type="NCBI Taxonomy" id="2023178"/>
    <lineage>
        <taxon>Bacteria</taxon>
        <taxon>Pseudomonadati</taxon>
        <taxon>Spirochaetota</taxon>
        <taxon>Spirochaetia</taxon>
        <taxon>Leptospirales</taxon>
        <taxon>Leptospiraceae</taxon>
        <taxon>Leptospira</taxon>
    </lineage>
</organism>
<comment type="caution">
    <text evidence="2">The sequence shown here is derived from an EMBL/GenBank/DDBJ whole genome shotgun (WGS) entry which is preliminary data.</text>
</comment>
<dbReference type="Proteomes" id="UP001209694">
    <property type="component" value="Unassembled WGS sequence"/>
</dbReference>
<dbReference type="Pfam" id="PF26621">
    <property type="entry name" value="DUF8198"/>
    <property type="match status" value="1"/>
</dbReference>
<dbReference type="RefSeq" id="WP_100725543.1">
    <property type="nucleotide sequence ID" value="NZ_JAMQPS010000001.1"/>
</dbReference>
<accession>A0A2N0AT62</accession>
<evidence type="ECO:0000313" key="2">
    <source>
        <dbReference type="EMBL" id="MCW7513809.1"/>
    </source>
</evidence>
<protein>
    <recommendedName>
        <fullName evidence="1">DUF8198 domain-containing protein</fullName>
    </recommendedName>
</protein>
<reference evidence="2" key="1">
    <citation type="submission" date="2022-06" db="EMBL/GenBank/DDBJ databases">
        <title>Leptospira isolates from biofilms formed at urban environments.</title>
        <authorList>
            <person name="Ribeiro P.S."/>
            <person name="Sousa T."/>
            <person name="Carvalho N."/>
            <person name="Aburjaile F."/>
            <person name="Neves F."/>
            <person name="Oliveira D."/>
            <person name="Blanco L."/>
            <person name="Lima J."/>
            <person name="Costa F."/>
            <person name="Brenig B."/>
            <person name="Soares S."/>
            <person name="Ramos R."/>
            <person name="Goes-Neto A."/>
            <person name="Matiuzzi M."/>
            <person name="Azevedo V."/>
            <person name="Ristow P."/>
        </authorList>
    </citation>
    <scope>NUCLEOTIDE SEQUENCE</scope>
    <source>
        <strain evidence="2">VSF7</strain>
    </source>
</reference>
<sequence length="218" mass="26059">MKSIKITEEILIARREIVRVQVERFHLFYTDFFHRSETIAMAKFFFETVYNLDGKEEWESLAFQTYDKVKNMLKEGTRESIERLMELNSITDELDIQMAKLLLTKGWVYGNEISQDEYFQLFCELDKRDLRKKQLEVVLFNLKKFYELAHKPVSAYIIKPAAMMSKLLGVYPLFKKVEQGYYATLPVNQALFDEFYALVQEKEWDFLYKAFPSLKEEL</sequence>
<feature type="domain" description="DUF8198" evidence="1">
    <location>
        <begin position="14"/>
        <end position="207"/>
    </location>
</feature>
<evidence type="ECO:0000259" key="1">
    <source>
        <dbReference type="Pfam" id="PF26621"/>
    </source>
</evidence>
<gene>
    <name evidence="2" type="ORF">ND810_01470</name>
</gene>
<proteinExistence type="predicted"/>
<name>A0A2N0AT62_9LEPT</name>
<dbReference type="InterPro" id="IPR058063">
    <property type="entry name" value="FFLEE_fam"/>
</dbReference>
<dbReference type="GeneID" id="93340460"/>
<dbReference type="EMBL" id="JAMQQD010000001">
    <property type="protein sequence ID" value="MCW7513809.1"/>
    <property type="molecule type" value="Genomic_DNA"/>
</dbReference>
<dbReference type="AlphaFoldDB" id="A0A2N0AT62"/>
<dbReference type="InterPro" id="IPR058511">
    <property type="entry name" value="DUF8198"/>
</dbReference>
<evidence type="ECO:0000313" key="3">
    <source>
        <dbReference type="Proteomes" id="UP001209694"/>
    </source>
</evidence>
<dbReference type="NCBIfam" id="NF047641">
    <property type="entry name" value="FFLEE_fam"/>
    <property type="match status" value="1"/>
</dbReference>